<dbReference type="Pfam" id="PF01381">
    <property type="entry name" value="HTH_3"/>
    <property type="match status" value="1"/>
</dbReference>
<comment type="caution">
    <text evidence="2">The sequence shown here is derived from an EMBL/GenBank/DDBJ whole genome shotgun (WGS) entry which is preliminary data.</text>
</comment>
<dbReference type="CDD" id="cd00093">
    <property type="entry name" value="HTH_XRE"/>
    <property type="match status" value="1"/>
</dbReference>
<dbReference type="EMBL" id="JAEHFY010000001">
    <property type="protein sequence ID" value="MBK0381384.1"/>
    <property type="molecule type" value="Genomic_DNA"/>
</dbReference>
<dbReference type="SUPFAM" id="SSF47413">
    <property type="entry name" value="lambda repressor-like DNA-binding domains"/>
    <property type="match status" value="1"/>
</dbReference>
<dbReference type="SMART" id="SM00530">
    <property type="entry name" value="HTH_XRE"/>
    <property type="match status" value="1"/>
</dbReference>
<dbReference type="RefSeq" id="WP_200583714.1">
    <property type="nucleotide sequence ID" value="NZ_JAEHFY010000001.1"/>
</dbReference>
<protein>
    <submittedName>
        <fullName evidence="2">Helix-turn-helix transcriptional regulator</fullName>
    </submittedName>
</protein>
<organism evidence="2 3">
    <name type="scientific">Pedobacter segetis</name>
    <dbReference type="NCBI Taxonomy" id="2793069"/>
    <lineage>
        <taxon>Bacteria</taxon>
        <taxon>Pseudomonadati</taxon>
        <taxon>Bacteroidota</taxon>
        <taxon>Sphingobacteriia</taxon>
        <taxon>Sphingobacteriales</taxon>
        <taxon>Sphingobacteriaceae</taxon>
        <taxon>Pedobacter</taxon>
    </lineage>
</organism>
<dbReference type="Proteomes" id="UP000660024">
    <property type="component" value="Unassembled WGS sequence"/>
</dbReference>
<dbReference type="InterPro" id="IPR001387">
    <property type="entry name" value="Cro/C1-type_HTH"/>
</dbReference>
<proteinExistence type="predicted"/>
<gene>
    <name evidence="2" type="ORF">I5M32_00300</name>
</gene>
<dbReference type="Gene3D" id="1.10.260.40">
    <property type="entry name" value="lambda repressor-like DNA-binding domains"/>
    <property type="match status" value="1"/>
</dbReference>
<sequence length="97" mass="11468">MSNFGDLIRLAREEKGFFLRQVAAELEIDQAIISKFERNERKPTKEQVLKFAKFYKLDNETLLVEWLSDKVAYDLQDENLADKVLKAAEQKIKYKKK</sequence>
<evidence type="ECO:0000313" key="3">
    <source>
        <dbReference type="Proteomes" id="UP000660024"/>
    </source>
</evidence>
<evidence type="ECO:0000259" key="1">
    <source>
        <dbReference type="PROSITE" id="PS50943"/>
    </source>
</evidence>
<feature type="domain" description="HTH cro/C1-type" evidence="1">
    <location>
        <begin position="8"/>
        <end position="62"/>
    </location>
</feature>
<dbReference type="PROSITE" id="PS50943">
    <property type="entry name" value="HTH_CROC1"/>
    <property type="match status" value="1"/>
</dbReference>
<evidence type="ECO:0000313" key="2">
    <source>
        <dbReference type="EMBL" id="MBK0381384.1"/>
    </source>
</evidence>
<accession>A0ABS1BGL9</accession>
<keyword evidence="3" id="KW-1185">Reference proteome</keyword>
<dbReference type="InterPro" id="IPR010982">
    <property type="entry name" value="Lambda_DNA-bd_dom_sf"/>
</dbReference>
<reference evidence="2 3" key="1">
    <citation type="submission" date="2020-12" db="EMBL/GenBank/DDBJ databases">
        <title>Bacterial novel species Pedobacter sp. SD-b isolated from soil.</title>
        <authorList>
            <person name="Jung H.-Y."/>
        </authorList>
    </citation>
    <scope>NUCLEOTIDE SEQUENCE [LARGE SCALE GENOMIC DNA]</scope>
    <source>
        <strain evidence="2 3">SD-b</strain>
    </source>
</reference>
<name>A0ABS1BGL9_9SPHI</name>